<comment type="caution">
    <text evidence="3">The sequence shown here is derived from an EMBL/GenBank/DDBJ whole genome shotgun (WGS) entry which is preliminary data.</text>
</comment>
<feature type="domain" description="MobA-like NTP transferase" evidence="2">
    <location>
        <begin position="19"/>
        <end position="175"/>
    </location>
</feature>
<dbReference type="Gene3D" id="3.90.550.10">
    <property type="entry name" value="Spore Coat Polysaccharide Biosynthesis Protein SpsA, Chain A"/>
    <property type="match status" value="1"/>
</dbReference>
<dbReference type="EMBL" id="PYAU01000001">
    <property type="protein sequence ID" value="PSL37733.1"/>
    <property type="molecule type" value="Genomic_DNA"/>
</dbReference>
<dbReference type="InterPro" id="IPR025877">
    <property type="entry name" value="MobA-like_NTP_Trfase"/>
</dbReference>
<dbReference type="OrthoDB" id="4408226at2"/>
<gene>
    <name evidence="3" type="ORF">CLV49_1340</name>
    <name evidence="4" type="ORF">ELQ93_12500</name>
</gene>
<dbReference type="AlphaFoldDB" id="A0A2P8GUV7"/>
<dbReference type="Pfam" id="PF12804">
    <property type="entry name" value="NTP_transf_3"/>
    <property type="match status" value="1"/>
</dbReference>
<dbReference type="PANTHER" id="PTHR19136">
    <property type="entry name" value="MOLYBDENUM COFACTOR GUANYLYLTRANSFERASE"/>
    <property type="match status" value="1"/>
</dbReference>
<dbReference type="PANTHER" id="PTHR19136:SF81">
    <property type="entry name" value="MOLYBDENUM COFACTOR GUANYLYLTRANSFERASE"/>
    <property type="match status" value="1"/>
</dbReference>
<dbReference type="Proteomes" id="UP000241203">
    <property type="component" value="Unassembled WGS sequence"/>
</dbReference>
<dbReference type="RefSeq" id="WP_106562841.1">
    <property type="nucleotide sequence ID" value="NZ_PYAU01000001.1"/>
</dbReference>
<dbReference type="GO" id="GO:0016779">
    <property type="term" value="F:nucleotidyltransferase activity"/>
    <property type="evidence" value="ECO:0007669"/>
    <property type="project" value="TreeGrafter"/>
</dbReference>
<dbReference type="SUPFAM" id="SSF53448">
    <property type="entry name" value="Nucleotide-diphospho-sugar transferases"/>
    <property type="match status" value="1"/>
</dbReference>
<evidence type="ECO:0000256" key="1">
    <source>
        <dbReference type="ARBA" id="ARBA00022679"/>
    </source>
</evidence>
<evidence type="ECO:0000313" key="6">
    <source>
        <dbReference type="Proteomes" id="UP000268291"/>
    </source>
</evidence>
<dbReference type="EMBL" id="RZGY01000001">
    <property type="protein sequence ID" value="RUQ87677.1"/>
    <property type="molecule type" value="Genomic_DNA"/>
</dbReference>
<protein>
    <submittedName>
        <fullName evidence="3 4">Molybdopterin-guanine dinucleotide biosynthesis protein</fullName>
    </submittedName>
</protein>
<proteinExistence type="predicted"/>
<dbReference type="Proteomes" id="UP000268291">
    <property type="component" value="Unassembled WGS sequence"/>
</dbReference>
<organism evidence="3 5">
    <name type="scientific">Labedella gwakjiensis</name>
    <dbReference type="NCBI Taxonomy" id="390269"/>
    <lineage>
        <taxon>Bacteria</taxon>
        <taxon>Bacillati</taxon>
        <taxon>Actinomycetota</taxon>
        <taxon>Actinomycetes</taxon>
        <taxon>Micrococcales</taxon>
        <taxon>Microbacteriaceae</taxon>
        <taxon>Labedella</taxon>
    </lineage>
</organism>
<keyword evidence="1" id="KW-0808">Transferase</keyword>
<reference evidence="4 6" key="2">
    <citation type="submission" date="2018-12" db="EMBL/GenBank/DDBJ databases">
        <authorList>
            <person name="hu s."/>
            <person name="Xu Y."/>
            <person name="Xu B."/>
            <person name="Li F."/>
        </authorList>
    </citation>
    <scope>NUCLEOTIDE SEQUENCE [LARGE SCALE GENOMIC DNA]</scope>
    <source>
        <strain evidence="4 6">KSW2-17</strain>
    </source>
</reference>
<accession>A0A2P8GUV7</accession>
<keyword evidence="6" id="KW-1185">Reference proteome</keyword>
<sequence length="217" mass="22198">MTRQPEPEPVVERRPDRQAIVVAGGRASRLGGIDKCALEGNGTSLLERALLAAGPVDTVIVGRGTVTQSATRVRYVDETPRFGGPVAAIAAGLASLDGQPWTLVLAGDLPEVGSAVPLLLAAFGRPRFPAAVDGVVAADGGGRVQPLLGLYRTTALERALHALPAIDGASVRALLSPLVLAAITVPHASCADVDTPDDVRRFGLSLPDGAAGVERVA</sequence>
<evidence type="ECO:0000313" key="5">
    <source>
        <dbReference type="Proteomes" id="UP000241203"/>
    </source>
</evidence>
<evidence type="ECO:0000313" key="4">
    <source>
        <dbReference type="EMBL" id="RUQ87677.1"/>
    </source>
</evidence>
<evidence type="ECO:0000313" key="3">
    <source>
        <dbReference type="EMBL" id="PSL37733.1"/>
    </source>
</evidence>
<dbReference type="InterPro" id="IPR029044">
    <property type="entry name" value="Nucleotide-diphossugar_trans"/>
</dbReference>
<reference evidence="3 5" key="1">
    <citation type="submission" date="2018-03" db="EMBL/GenBank/DDBJ databases">
        <title>Genomic Encyclopedia of Archaeal and Bacterial Type Strains, Phase II (KMG-II): from individual species to whole genera.</title>
        <authorList>
            <person name="Goeker M."/>
        </authorList>
    </citation>
    <scope>NUCLEOTIDE SEQUENCE [LARGE SCALE GENOMIC DNA]</scope>
    <source>
        <strain evidence="3 5">DSM 21548</strain>
    </source>
</reference>
<name>A0A2P8GUV7_9MICO</name>
<evidence type="ECO:0000259" key="2">
    <source>
        <dbReference type="Pfam" id="PF12804"/>
    </source>
</evidence>